<dbReference type="PROSITE" id="PS00075">
    <property type="entry name" value="DHFR_1"/>
    <property type="match status" value="1"/>
</dbReference>
<comment type="similarity">
    <text evidence="7">Belongs to the dihydrofolate reductase family.</text>
</comment>
<dbReference type="GO" id="GO:0046654">
    <property type="term" value="P:tetrahydrofolate biosynthetic process"/>
    <property type="evidence" value="ECO:0007669"/>
    <property type="project" value="UniProtKB-UniPathway"/>
</dbReference>
<dbReference type="InterPro" id="IPR001796">
    <property type="entry name" value="DHFR_dom"/>
</dbReference>
<dbReference type="GO" id="GO:0050661">
    <property type="term" value="F:NADP binding"/>
    <property type="evidence" value="ECO:0007669"/>
    <property type="project" value="InterPro"/>
</dbReference>
<dbReference type="GO" id="GO:0006730">
    <property type="term" value="P:one-carbon metabolic process"/>
    <property type="evidence" value="ECO:0007669"/>
    <property type="project" value="UniProtKB-KW"/>
</dbReference>
<evidence type="ECO:0000256" key="1">
    <source>
        <dbReference type="ARBA" id="ARBA00004903"/>
    </source>
</evidence>
<comment type="pathway">
    <text evidence="1">Cofactor biosynthesis; tetrahydrofolate biosynthesis; 5,6,7,8-tetrahydrofolate from 7,8-dihydrofolate: step 1/1.</text>
</comment>
<dbReference type="PANTHER" id="PTHR48069:SF3">
    <property type="entry name" value="DIHYDROFOLATE REDUCTASE"/>
    <property type="match status" value="1"/>
</dbReference>
<name>A0A1E3QKJ0_9ASCO</name>
<dbReference type="AlphaFoldDB" id="A0A1E3QKJ0"/>
<keyword evidence="5" id="KW-0521">NADP</keyword>
<protein>
    <recommendedName>
        <fullName evidence="3">Dihydrofolate reductase</fullName>
        <ecNumber evidence="2">1.5.1.3</ecNumber>
    </recommendedName>
</protein>
<gene>
    <name evidence="10" type="ORF">BABINDRAFT_163329</name>
</gene>
<keyword evidence="11" id="KW-1185">Reference proteome</keyword>
<dbReference type="GO" id="GO:0046452">
    <property type="term" value="P:dihydrofolate metabolic process"/>
    <property type="evidence" value="ECO:0007669"/>
    <property type="project" value="EnsemblFungi"/>
</dbReference>
<dbReference type="CDD" id="cd00209">
    <property type="entry name" value="DHFR"/>
    <property type="match status" value="1"/>
</dbReference>
<evidence type="ECO:0000313" key="11">
    <source>
        <dbReference type="Proteomes" id="UP000094336"/>
    </source>
</evidence>
<dbReference type="Proteomes" id="UP000094336">
    <property type="component" value="Unassembled WGS sequence"/>
</dbReference>
<proteinExistence type="inferred from homology"/>
<evidence type="ECO:0000256" key="3">
    <source>
        <dbReference type="ARBA" id="ARBA00018886"/>
    </source>
</evidence>
<evidence type="ECO:0000256" key="2">
    <source>
        <dbReference type="ARBA" id="ARBA00012856"/>
    </source>
</evidence>
<dbReference type="PROSITE" id="PS51330">
    <property type="entry name" value="DHFR_2"/>
    <property type="match status" value="1"/>
</dbReference>
<dbReference type="STRING" id="984486.A0A1E3QKJ0"/>
<sequence length="203" mass="22492">MVTTPTLTLIVAALVPRLGIGHQGGLPWKLKQEMKYFRQVTSQASKPGHSNAVIMGRKTWESIPTKFRPLPNRINVILTRTGTDALQGADGAALVAHSIDDALLQLQGKLVDKIFIIGGAEIYNSVIKDARTTRVLLTEVHAEGAVEMDTFLDFPWFNEENAGWARAPRTALQSYIGPEIVLPEQDISEGSFVYNYSLFERQE</sequence>
<dbReference type="Gene3D" id="3.40.430.10">
    <property type="entry name" value="Dihydrofolate Reductase, subunit A"/>
    <property type="match status" value="1"/>
</dbReference>
<dbReference type="GeneID" id="30147697"/>
<dbReference type="InterPro" id="IPR017925">
    <property type="entry name" value="DHFR_CS"/>
</dbReference>
<feature type="domain" description="DHFR" evidence="9">
    <location>
        <begin position="6"/>
        <end position="201"/>
    </location>
</feature>
<dbReference type="GO" id="GO:0004146">
    <property type="term" value="F:dihydrofolate reductase activity"/>
    <property type="evidence" value="ECO:0007669"/>
    <property type="project" value="UniProtKB-EC"/>
</dbReference>
<evidence type="ECO:0000256" key="6">
    <source>
        <dbReference type="ARBA" id="ARBA00023002"/>
    </source>
</evidence>
<dbReference type="PANTHER" id="PTHR48069">
    <property type="entry name" value="DIHYDROFOLATE REDUCTASE"/>
    <property type="match status" value="1"/>
</dbReference>
<feature type="signal peptide" evidence="8">
    <location>
        <begin position="1"/>
        <end position="21"/>
    </location>
</feature>
<dbReference type="EC" id="1.5.1.3" evidence="2"/>
<keyword evidence="6" id="KW-0560">Oxidoreductase</keyword>
<dbReference type="GO" id="GO:0003729">
    <property type="term" value="F:mRNA binding"/>
    <property type="evidence" value="ECO:0007669"/>
    <property type="project" value="EnsemblFungi"/>
</dbReference>
<organism evidence="10 11">
    <name type="scientific">Babjeviella inositovora NRRL Y-12698</name>
    <dbReference type="NCBI Taxonomy" id="984486"/>
    <lineage>
        <taxon>Eukaryota</taxon>
        <taxon>Fungi</taxon>
        <taxon>Dikarya</taxon>
        <taxon>Ascomycota</taxon>
        <taxon>Saccharomycotina</taxon>
        <taxon>Pichiomycetes</taxon>
        <taxon>Serinales incertae sedis</taxon>
        <taxon>Babjeviella</taxon>
    </lineage>
</organism>
<evidence type="ECO:0000313" key="10">
    <source>
        <dbReference type="EMBL" id="ODQ77602.1"/>
    </source>
</evidence>
<evidence type="ECO:0000256" key="7">
    <source>
        <dbReference type="RuleBase" id="RU004474"/>
    </source>
</evidence>
<dbReference type="InterPro" id="IPR012259">
    <property type="entry name" value="DHFR"/>
</dbReference>
<dbReference type="InterPro" id="IPR024072">
    <property type="entry name" value="DHFR-like_dom_sf"/>
</dbReference>
<accession>A0A1E3QKJ0</accession>
<dbReference type="UniPathway" id="UPA00077">
    <property type="reaction ID" value="UER00158"/>
</dbReference>
<evidence type="ECO:0000256" key="4">
    <source>
        <dbReference type="ARBA" id="ARBA00022563"/>
    </source>
</evidence>
<evidence type="ECO:0000256" key="5">
    <source>
        <dbReference type="ARBA" id="ARBA00022857"/>
    </source>
</evidence>
<dbReference type="OrthoDB" id="414698at2759"/>
<dbReference type="RefSeq" id="XP_018982930.1">
    <property type="nucleotide sequence ID" value="XM_019129844.1"/>
</dbReference>
<dbReference type="SUPFAM" id="SSF53597">
    <property type="entry name" value="Dihydrofolate reductase-like"/>
    <property type="match status" value="1"/>
</dbReference>
<evidence type="ECO:0000256" key="8">
    <source>
        <dbReference type="SAM" id="SignalP"/>
    </source>
</evidence>
<dbReference type="GO" id="GO:0046655">
    <property type="term" value="P:folic acid metabolic process"/>
    <property type="evidence" value="ECO:0007669"/>
    <property type="project" value="TreeGrafter"/>
</dbReference>
<reference evidence="11" key="1">
    <citation type="submission" date="2016-05" db="EMBL/GenBank/DDBJ databases">
        <title>Comparative genomics of biotechnologically important yeasts.</title>
        <authorList>
            <consortium name="DOE Joint Genome Institute"/>
            <person name="Riley R."/>
            <person name="Haridas S."/>
            <person name="Wolfe K.H."/>
            <person name="Lopes M.R."/>
            <person name="Hittinger C.T."/>
            <person name="Goker M."/>
            <person name="Salamov A."/>
            <person name="Wisecaver J."/>
            <person name="Long T.M."/>
            <person name="Aerts A.L."/>
            <person name="Barry K."/>
            <person name="Choi C."/>
            <person name="Clum A."/>
            <person name="Coughlan A.Y."/>
            <person name="Deshpande S."/>
            <person name="Douglass A.P."/>
            <person name="Hanson S.J."/>
            <person name="Klenk H.-P."/>
            <person name="Labutti K."/>
            <person name="Lapidus A."/>
            <person name="Lindquist E."/>
            <person name="Lipzen A."/>
            <person name="Meier-Kolthoff J.P."/>
            <person name="Ohm R.A."/>
            <person name="Otillar R.P."/>
            <person name="Pangilinan J."/>
            <person name="Peng Y."/>
            <person name="Rokas A."/>
            <person name="Rosa C.A."/>
            <person name="Scheuner C."/>
            <person name="Sibirny A.A."/>
            <person name="Slot J.C."/>
            <person name="Stielow J.B."/>
            <person name="Sun H."/>
            <person name="Kurtzman C.P."/>
            <person name="Blackwell M."/>
            <person name="Grigoriev I.V."/>
            <person name="Jeffries T.W."/>
        </authorList>
    </citation>
    <scope>NUCLEOTIDE SEQUENCE [LARGE SCALE GENOMIC DNA]</scope>
    <source>
        <strain evidence="11">NRRL Y-12698</strain>
    </source>
</reference>
<dbReference type="Pfam" id="PF00186">
    <property type="entry name" value="DHFR_1"/>
    <property type="match status" value="1"/>
</dbReference>
<dbReference type="EMBL" id="KV454439">
    <property type="protein sequence ID" value="ODQ77602.1"/>
    <property type="molecule type" value="Genomic_DNA"/>
</dbReference>
<dbReference type="PRINTS" id="PR00070">
    <property type="entry name" value="DHFR"/>
</dbReference>
<dbReference type="GO" id="GO:0005739">
    <property type="term" value="C:mitochondrion"/>
    <property type="evidence" value="ECO:0007669"/>
    <property type="project" value="TreeGrafter"/>
</dbReference>
<keyword evidence="4" id="KW-0554">One-carbon metabolism</keyword>
<evidence type="ECO:0000259" key="9">
    <source>
        <dbReference type="PROSITE" id="PS51330"/>
    </source>
</evidence>
<feature type="chain" id="PRO_5009134283" description="Dihydrofolate reductase" evidence="8">
    <location>
        <begin position="22"/>
        <end position="203"/>
    </location>
</feature>
<keyword evidence="8" id="KW-0732">Signal</keyword>